<comment type="similarity">
    <text evidence="1 6">Belongs to the aldehyde dehydrogenase family.</text>
</comment>
<dbReference type="GO" id="GO:0004777">
    <property type="term" value="F:succinate-semialdehyde dehydrogenase (NAD+) activity"/>
    <property type="evidence" value="ECO:0007669"/>
    <property type="project" value="TreeGrafter"/>
</dbReference>
<evidence type="ECO:0000256" key="6">
    <source>
        <dbReference type="RuleBase" id="RU003345"/>
    </source>
</evidence>
<dbReference type="Gene3D" id="3.40.605.10">
    <property type="entry name" value="Aldehyde Dehydrogenase, Chain A, domain 1"/>
    <property type="match status" value="1"/>
</dbReference>
<dbReference type="PROSITE" id="PS00687">
    <property type="entry name" value="ALDEHYDE_DEHYDR_GLU"/>
    <property type="match status" value="1"/>
</dbReference>
<dbReference type="InterPro" id="IPR016160">
    <property type="entry name" value="Ald_DH_CS_CYS"/>
</dbReference>
<comment type="caution">
    <text evidence="8">The sequence shown here is derived from an EMBL/GenBank/DDBJ whole genome shotgun (WGS) entry which is preliminary data.</text>
</comment>
<protein>
    <submittedName>
        <fullName evidence="8">NAD-dependent succinate-semialdehyde dehydrogenase</fullName>
    </submittedName>
</protein>
<dbReference type="InterPro" id="IPR015590">
    <property type="entry name" value="Aldehyde_DH_dom"/>
</dbReference>
<feature type="domain" description="Aldehyde dehydrogenase" evidence="7">
    <location>
        <begin position="28"/>
        <end position="483"/>
    </location>
</feature>
<dbReference type="Pfam" id="PF00171">
    <property type="entry name" value="Aldedh"/>
    <property type="match status" value="1"/>
</dbReference>
<dbReference type="GO" id="GO:0009450">
    <property type="term" value="P:gamma-aminobutyric acid catabolic process"/>
    <property type="evidence" value="ECO:0007669"/>
    <property type="project" value="TreeGrafter"/>
</dbReference>
<dbReference type="InterPro" id="IPR029510">
    <property type="entry name" value="Ald_DH_CS_GLU"/>
</dbReference>
<keyword evidence="4" id="KW-0558">Oxidation</keyword>
<dbReference type="PANTHER" id="PTHR43353:SF5">
    <property type="entry name" value="SUCCINATE-SEMIALDEHYDE DEHYDROGENASE, MITOCHONDRIAL"/>
    <property type="match status" value="1"/>
</dbReference>
<dbReference type="PROSITE" id="PS00070">
    <property type="entry name" value="ALDEHYDE_DEHYDR_CYS"/>
    <property type="match status" value="1"/>
</dbReference>
<dbReference type="CDD" id="cd07103">
    <property type="entry name" value="ALDH_F5_SSADH_GabD"/>
    <property type="match status" value="1"/>
</dbReference>
<proteinExistence type="inferred from homology"/>
<evidence type="ECO:0000256" key="1">
    <source>
        <dbReference type="ARBA" id="ARBA00009986"/>
    </source>
</evidence>
<dbReference type="InterPro" id="IPR050740">
    <property type="entry name" value="Aldehyde_DH_Superfamily"/>
</dbReference>
<dbReference type="FunFam" id="3.40.605.10:FF:000026">
    <property type="entry name" value="Aldehyde dehydrogenase, putative"/>
    <property type="match status" value="1"/>
</dbReference>
<gene>
    <name evidence="8" type="primary">gabD</name>
    <name evidence="8" type="ORF">GCM10011385_07320</name>
</gene>
<evidence type="ECO:0000256" key="3">
    <source>
        <dbReference type="ARBA" id="ARBA00023002"/>
    </source>
</evidence>
<dbReference type="RefSeq" id="WP_210315496.1">
    <property type="nucleotide sequence ID" value="NZ_BMIF01000002.1"/>
</dbReference>
<dbReference type="Gene3D" id="3.40.309.10">
    <property type="entry name" value="Aldehyde Dehydrogenase, Chain A, domain 2"/>
    <property type="match status" value="1"/>
</dbReference>
<evidence type="ECO:0000259" key="7">
    <source>
        <dbReference type="Pfam" id="PF00171"/>
    </source>
</evidence>
<dbReference type="AlphaFoldDB" id="A0A916VZU1"/>
<dbReference type="FunFam" id="3.40.605.10:FF:000005">
    <property type="entry name" value="Succinate-semialdehyde dehydrogenase I"/>
    <property type="match status" value="1"/>
</dbReference>
<keyword evidence="3 6" id="KW-0560">Oxidoreductase</keyword>
<evidence type="ECO:0000256" key="4">
    <source>
        <dbReference type="ARBA" id="ARBA00023097"/>
    </source>
</evidence>
<accession>A0A916VZU1</accession>
<organism evidence="8 9">
    <name type="scientific">Nitratireductor aestuarii</name>
    <dbReference type="NCBI Taxonomy" id="1735103"/>
    <lineage>
        <taxon>Bacteria</taxon>
        <taxon>Pseudomonadati</taxon>
        <taxon>Pseudomonadota</taxon>
        <taxon>Alphaproteobacteria</taxon>
        <taxon>Hyphomicrobiales</taxon>
        <taxon>Phyllobacteriaceae</taxon>
        <taxon>Nitratireductor</taxon>
    </lineage>
</organism>
<dbReference type="InterPro" id="IPR016162">
    <property type="entry name" value="Ald_DH_N"/>
</dbReference>
<evidence type="ECO:0000256" key="5">
    <source>
        <dbReference type="PROSITE-ProRule" id="PRU10007"/>
    </source>
</evidence>
<keyword evidence="9" id="KW-1185">Reference proteome</keyword>
<dbReference type="PANTHER" id="PTHR43353">
    <property type="entry name" value="SUCCINATE-SEMIALDEHYDE DEHYDROGENASE, MITOCHONDRIAL"/>
    <property type="match status" value="1"/>
</dbReference>
<evidence type="ECO:0000313" key="8">
    <source>
        <dbReference type="EMBL" id="GGA56354.1"/>
    </source>
</evidence>
<evidence type="ECO:0000256" key="2">
    <source>
        <dbReference type="ARBA" id="ARBA00022958"/>
    </source>
</evidence>
<name>A0A916VZU1_9HYPH</name>
<feature type="active site" evidence="5">
    <location>
        <position position="257"/>
    </location>
</feature>
<dbReference type="Proteomes" id="UP000636264">
    <property type="component" value="Unassembled WGS sequence"/>
</dbReference>
<reference evidence="8" key="2">
    <citation type="submission" date="2020-09" db="EMBL/GenBank/DDBJ databases">
        <authorList>
            <person name="Sun Q."/>
            <person name="Zhou Y."/>
        </authorList>
    </citation>
    <scope>NUCLEOTIDE SEQUENCE</scope>
    <source>
        <strain evidence="8">CGMCC 1.15320</strain>
    </source>
</reference>
<keyword evidence="2" id="KW-0630">Potassium</keyword>
<sequence>MSQNGSNGSVAEPLMMYGGAFHPAIGGETFVSTNPADGSIVARIPFGGEEDARRAVDAAVEAFPGWSGLTAAARAKHLHRVADLLEEQRNEIALLITQEEGKPQVEAQGELQLSIDSLRWYAEEARRAYGSWIPDPMPGRRLLTVRQPVGVCGAIIPWNVPCAMIFRKAAPALAAGCTMVLKPAEATSAIALRVAKVFVEAGLPAGVINVVTGKASAIGNVFLNDDRVRKISFTGSTEIGRLLLRGAAERVKRVSMELGGNAPVILFEDCDIEASVRAVAALKYLNAGQACIGANRLYVHEAIYDEVADRLEQLATAMQVGDGTQAGIQMGPLVDFKAVEKVEELVADAIQCGAKVRAGGSRMQGQAYENGSFYAPTVLTDVPANARLCREEIFGPVAALYRFSSEEEVLHVANNVEYGLSAYIFTENMDRAIRVAERLETGMVGVNEIRIGAAEAPFGGVKESGLGREGGREGLDEYLETKLIAMRVKS</sequence>
<dbReference type="InterPro" id="IPR016163">
    <property type="entry name" value="Ald_DH_C"/>
</dbReference>
<evidence type="ECO:0000313" key="9">
    <source>
        <dbReference type="Proteomes" id="UP000636264"/>
    </source>
</evidence>
<reference evidence="8" key="1">
    <citation type="journal article" date="2014" name="Int. J. Syst. Evol. Microbiol.">
        <title>Complete genome sequence of Corynebacterium casei LMG S-19264T (=DSM 44701T), isolated from a smear-ripened cheese.</title>
        <authorList>
            <consortium name="US DOE Joint Genome Institute (JGI-PGF)"/>
            <person name="Walter F."/>
            <person name="Albersmeier A."/>
            <person name="Kalinowski J."/>
            <person name="Ruckert C."/>
        </authorList>
    </citation>
    <scope>NUCLEOTIDE SEQUENCE</scope>
    <source>
        <strain evidence="8">CGMCC 1.15320</strain>
    </source>
</reference>
<dbReference type="SUPFAM" id="SSF53720">
    <property type="entry name" value="ALDH-like"/>
    <property type="match status" value="1"/>
</dbReference>
<dbReference type="FunFam" id="3.40.309.10:FF:000004">
    <property type="entry name" value="Succinate-semialdehyde dehydrogenase I"/>
    <property type="match status" value="1"/>
</dbReference>
<dbReference type="EMBL" id="BMIF01000002">
    <property type="protein sequence ID" value="GGA56354.1"/>
    <property type="molecule type" value="Genomic_DNA"/>
</dbReference>
<dbReference type="InterPro" id="IPR016161">
    <property type="entry name" value="Ald_DH/histidinol_DH"/>
</dbReference>